<evidence type="ECO:0000256" key="2">
    <source>
        <dbReference type="ARBA" id="ARBA00023002"/>
    </source>
</evidence>
<dbReference type="Proteomes" id="UP000028504">
    <property type="component" value="Chromosome"/>
</dbReference>
<dbReference type="InterPro" id="IPR046825">
    <property type="entry name" value="PDH_C"/>
</dbReference>
<dbReference type="PROSITE" id="PS51176">
    <property type="entry name" value="PDH_ADH"/>
    <property type="match status" value="1"/>
</dbReference>
<evidence type="ECO:0000313" key="4">
    <source>
        <dbReference type="EMBL" id="AIG63433.1"/>
    </source>
</evidence>
<dbReference type="PANTHER" id="PTHR21363">
    <property type="entry name" value="PREPHENATE DEHYDROGENASE"/>
    <property type="match status" value="1"/>
</dbReference>
<proteinExistence type="inferred from homology"/>
<dbReference type="InterPro" id="IPR046826">
    <property type="entry name" value="PDH_N"/>
</dbReference>
<keyword evidence="2" id="KW-0560">Oxidoreductase</keyword>
<organism evidence="4 5">
    <name type="scientific">Corynebacterium atypicum</name>
    <dbReference type="NCBI Taxonomy" id="191610"/>
    <lineage>
        <taxon>Bacteria</taxon>
        <taxon>Bacillati</taxon>
        <taxon>Actinomycetota</taxon>
        <taxon>Actinomycetes</taxon>
        <taxon>Mycobacteriales</taxon>
        <taxon>Corynebacteriaceae</taxon>
        <taxon>Corynebacterium</taxon>
    </lineage>
</organism>
<dbReference type="Pfam" id="PF20463">
    <property type="entry name" value="PDH_C"/>
    <property type="match status" value="1"/>
</dbReference>
<dbReference type="InterPro" id="IPR008927">
    <property type="entry name" value="6-PGluconate_DH-like_C_sf"/>
</dbReference>
<protein>
    <recommendedName>
        <fullName evidence="3">Prephenate/arogenate dehydrogenase domain-containing protein</fullName>
    </recommendedName>
</protein>
<evidence type="ECO:0000259" key="3">
    <source>
        <dbReference type="PROSITE" id="PS51176"/>
    </source>
</evidence>
<evidence type="ECO:0000313" key="5">
    <source>
        <dbReference type="Proteomes" id="UP000028504"/>
    </source>
</evidence>
<dbReference type="PANTHER" id="PTHR21363:SF0">
    <property type="entry name" value="PREPHENATE DEHYDROGENASE [NADP(+)]"/>
    <property type="match status" value="1"/>
</dbReference>
<keyword evidence="5" id="KW-1185">Reference proteome</keyword>
<name>A0ABN4DBG1_9CORY</name>
<dbReference type="EMBL" id="CP008944">
    <property type="protein sequence ID" value="AIG63433.1"/>
    <property type="molecule type" value="Genomic_DNA"/>
</dbReference>
<feature type="domain" description="Prephenate/arogenate dehydrogenase" evidence="3">
    <location>
        <begin position="1"/>
        <end position="347"/>
    </location>
</feature>
<dbReference type="InterPro" id="IPR003099">
    <property type="entry name" value="Prephen_DH"/>
</dbReference>
<reference evidence="4 5" key="1">
    <citation type="submission" date="2014-07" db="EMBL/GenBank/DDBJ databases">
        <title>Complete genome sequence of Corynebacterium atypicum DSM 44849: identifiction of the mycolic acid biosynthesis genes.</title>
        <authorList>
            <person name="Tippelt A."/>
            <person name="Mollmann S."/>
            <person name="Albersmeier A."/>
            <person name="Jaenicke S."/>
            <person name="Ruckert C."/>
            <person name="Tauch A."/>
        </authorList>
    </citation>
    <scope>NUCLEOTIDE SEQUENCE [LARGE SCALE GENOMIC DNA]</scope>
    <source>
        <strain evidence="4 5">R2070</strain>
    </source>
</reference>
<evidence type="ECO:0000256" key="1">
    <source>
        <dbReference type="ARBA" id="ARBA00007964"/>
    </source>
</evidence>
<comment type="similarity">
    <text evidence="1">Belongs to the prephenate/arogenate dehydrogenase family.</text>
</comment>
<dbReference type="InterPro" id="IPR050812">
    <property type="entry name" value="Preph/Arog_dehydrog"/>
</dbReference>
<gene>
    <name evidence="4" type="ORF">CATYP_00515</name>
</gene>
<dbReference type="Gene3D" id="3.40.50.720">
    <property type="entry name" value="NAD(P)-binding Rossmann-like Domain"/>
    <property type="match status" value="1"/>
</dbReference>
<dbReference type="NCBIfam" id="NF005108">
    <property type="entry name" value="PRK06545.1-6"/>
    <property type="match status" value="1"/>
</dbReference>
<dbReference type="Gene3D" id="1.10.3660.10">
    <property type="entry name" value="6-phosphogluconate dehydrogenase C-terminal like domain"/>
    <property type="match status" value="1"/>
</dbReference>
<accession>A0ABN4DBG1</accession>
<dbReference type="SUPFAM" id="SSF48179">
    <property type="entry name" value="6-phosphogluconate dehydrogenase C-terminal domain-like"/>
    <property type="match status" value="1"/>
</dbReference>
<dbReference type="Pfam" id="PF02153">
    <property type="entry name" value="PDH_N"/>
    <property type="match status" value="1"/>
</dbReference>
<dbReference type="InterPro" id="IPR036291">
    <property type="entry name" value="NAD(P)-bd_dom_sf"/>
</dbReference>
<dbReference type="SUPFAM" id="SSF51735">
    <property type="entry name" value="NAD(P)-binding Rossmann-fold domains"/>
    <property type="match status" value="1"/>
</dbReference>
<sequence>MIGLGLIGGSLLRDLVASDVPAFGADAAPEQAAAARADGFDASGDVTTALQQADKLGALIVIAVPMGAVESLLRQIAAACPNCAVIDVVSVKQPVLDLAWRYGLAARYVGTHPMAGTAFSGWSAGRAGLFAGAPWVIGFDQVAGLENERSRAAREGEAAGATDAAQAAPCGGGAAAEAGYAGARAAEAHTAGARAAEPAVFLSAPEIAAWTSLWAETAALISLTGARIFPVQAPVHDAAVARISHLPHILAETLAVTGDRGGALARSLAAGSFRDGTRVAGTAPALVRAMCETNAEALVPVLDEVIAELNRARNELAGTRTDTDTASEPSVARLAEAGFAAYRRFPFVERTTSEGPPIAPSDIERAGSFEHVISTNAGRTVPIAPGENGWVKDLLTAEAAGACICLGRG</sequence>